<accession>A0A8X6NFW8</accession>
<evidence type="ECO:0000313" key="2">
    <source>
        <dbReference type="Proteomes" id="UP000887013"/>
    </source>
</evidence>
<dbReference type="OrthoDB" id="6288734at2759"/>
<name>A0A8X6NFW8_NEPPI</name>
<proteinExistence type="predicted"/>
<dbReference type="AlphaFoldDB" id="A0A8X6NFW8"/>
<organism evidence="1 2">
    <name type="scientific">Nephila pilipes</name>
    <name type="common">Giant wood spider</name>
    <name type="synonym">Nephila maculata</name>
    <dbReference type="NCBI Taxonomy" id="299642"/>
    <lineage>
        <taxon>Eukaryota</taxon>
        <taxon>Metazoa</taxon>
        <taxon>Ecdysozoa</taxon>
        <taxon>Arthropoda</taxon>
        <taxon>Chelicerata</taxon>
        <taxon>Arachnida</taxon>
        <taxon>Araneae</taxon>
        <taxon>Araneomorphae</taxon>
        <taxon>Entelegynae</taxon>
        <taxon>Araneoidea</taxon>
        <taxon>Nephilidae</taxon>
        <taxon>Nephila</taxon>
    </lineage>
</organism>
<evidence type="ECO:0000313" key="1">
    <source>
        <dbReference type="EMBL" id="GFT12858.1"/>
    </source>
</evidence>
<comment type="caution">
    <text evidence="1">The sequence shown here is derived from an EMBL/GenBank/DDBJ whole genome shotgun (WGS) entry which is preliminary data.</text>
</comment>
<reference evidence="1" key="1">
    <citation type="submission" date="2020-08" db="EMBL/GenBank/DDBJ databases">
        <title>Multicomponent nature underlies the extraordinary mechanical properties of spider dragline silk.</title>
        <authorList>
            <person name="Kono N."/>
            <person name="Nakamura H."/>
            <person name="Mori M."/>
            <person name="Yoshida Y."/>
            <person name="Ohtoshi R."/>
            <person name="Malay A.D."/>
            <person name="Moran D.A.P."/>
            <person name="Tomita M."/>
            <person name="Numata K."/>
            <person name="Arakawa K."/>
        </authorList>
    </citation>
    <scope>NUCLEOTIDE SEQUENCE</scope>
</reference>
<protein>
    <submittedName>
        <fullName evidence="1">Uncharacterized protein</fullName>
    </submittedName>
</protein>
<sequence>MSEEPAELDENEMKLKTSSPQKLALTWEQCLSLRQSKCCLSPIPITIDGDQTEDYFYDCITQDEFAKCLDLVSKAKLQAESRDSLLAEYPLRLLSRSKAYRTLEDIPSEDLRDLKLPDDMPLTSLLGMKILHLNESRNFFNEETMMISLKRYDSFCRIPFNATKPGSCHFPKLRCREKSYPVSTLLKSSKHKANHFYTYGRRQRLDRVLTLKTGLNGRSRKLQHLCERKNCFVNLTRLTKEEIESWRNKPSQSVPASSLLNQIQMLMPMSRFSSVPIATSITLAEGVFLFPPWRSILKIQQPKVYTFSELTEEQKKKCRRKCSVTLTDVTELICKQGDDYYIRNTSICIPFYRDFLSLLKNRKSLIDVKETNGNTSGWNNDHVYHKSNSSFTLAEISKTNKSTLKSLKKMSMIQAKTSKIRSVQKIEHGAAIRKNESKSSRRLTKLLHSKSRKSTKKSTDQKEIAIIDLTEETNTEVCKESVPTMTERFTVSKWRFKCFGCGYKCLYPSSNYKFQTVEIEIQEHMKITHSIMDPESFLSRYLDRTNRCTVIEAFPSSKGKFHSESES</sequence>
<dbReference type="Proteomes" id="UP000887013">
    <property type="component" value="Unassembled WGS sequence"/>
</dbReference>
<keyword evidence="2" id="KW-1185">Reference proteome</keyword>
<dbReference type="EMBL" id="BMAW01057793">
    <property type="protein sequence ID" value="GFT12858.1"/>
    <property type="molecule type" value="Genomic_DNA"/>
</dbReference>
<gene>
    <name evidence="1" type="primary">NCL1_48272</name>
    <name evidence="1" type="ORF">NPIL_576221</name>
</gene>